<accession>A0ABS4JR89</accession>
<sequence>MKKWQTPILVDLEDVAADCGICATSGTTNNNNKIQ</sequence>
<gene>
    <name evidence="1" type="ORF">J2Z79_001446</name>
</gene>
<name>A0ABS4JR89_9FIRM</name>
<reference evidence="1 2" key="1">
    <citation type="submission" date="2021-03" db="EMBL/GenBank/DDBJ databases">
        <title>Genomic Encyclopedia of Type Strains, Phase IV (KMG-IV): sequencing the most valuable type-strain genomes for metagenomic binning, comparative biology and taxonomic classification.</title>
        <authorList>
            <person name="Goeker M."/>
        </authorList>
    </citation>
    <scope>NUCLEOTIDE SEQUENCE [LARGE SCALE GENOMIC DNA]</scope>
    <source>
        <strain evidence="1 2">DSM 27138</strain>
    </source>
</reference>
<organism evidence="1 2">
    <name type="scientific">Symbiobacterium terraclitae</name>
    <dbReference type="NCBI Taxonomy" id="557451"/>
    <lineage>
        <taxon>Bacteria</taxon>
        <taxon>Bacillati</taxon>
        <taxon>Bacillota</taxon>
        <taxon>Clostridia</taxon>
        <taxon>Eubacteriales</taxon>
        <taxon>Symbiobacteriaceae</taxon>
        <taxon>Symbiobacterium</taxon>
    </lineage>
</organism>
<evidence type="ECO:0000313" key="1">
    <source>
        <dbReference type="EMBL" id="MBP2018047.1"/>
    </source>
</evidence>
<protein>
    <submittedName>
        <fullName evidence="1">Uncharacterized protein</fullName>
    </submittedName>
</protein>
<dbReference type="EMBL" id="JAGGLG010000009">
    <property type="protein sequence ID" value="MBP2018047.1"/>
    <property type="molecule type" value="Genomic_DNA"/>
</dbReference>
<keyword evidence="2" id="KW-1185">Reference proteome</keyword>
<comment type="caution">
    <text evidence="1">The sequence shown here is derived from an EMBL/GenBank/DDBJ whole genome shotgun (WGS) entry which is preliminary data.</text>
</comment>
<proteinExistence type="predicted"/>
<evidence type="ECO:0000313" key="2">
    <source>
        <dbReference type="Proteomes" id="UP001519289"/>
    </source>
</evidence>
<dbReference type="Proteomes" id="UP001519289">
    <property type="component" value="Unassembled WGS sequence"/>
</dbReference>